<name>A0A8H3EY88_9LECA</name>
<dbReference type="PANTHER" id="PTHR13261">
    <property type="entry name" value="BRCA2 AND CDKN1A INTERACTING PROTEIN"/>
    <property type="match status" value="1"/>
</dbReference>
<dbReference type="InterPro" id="IPR025602">
    <property type="entry name" value="BCP1_family"/>
</dbReference>
<comment type="caution">
    <text evidence="5">The sequence shown here is derived from an EMBL/GenBank/DDBJ whole genome shotgun (WGS) entry which is preliminary data.</text>
</comment>
<evidence type="ECO:0000313" key="6">
    <source>
        <dbReference type="Proteomes" id="UP000664534"/>
    </source>
</evidence>
<proteinExistence type="inferred from homology"/>
<dbReference type="GO" id="GO:0015031">
    <property type="term" value="P:protein transport"/>
    <property type="evidence" value="ECO:0007669"/>
    <property type="project" value="UniProtKB-KW"/>
</dbReference>
<feature type="region of interest" description="Disordered" evidence="4">
    <location>
        <begin position="1"/>
        <end position="30"/>
    </location>
</feature>
<comment type="function">
    <text evidence="1 3">Involved in nuclear export, actin cytoskeleton organization and vesicular transport.</text>
</comment>
<dbReference type="Pfam" id="PF13862">
    <property type="entry name" value="BCCIP"/>
    <property type="match status" value="1"/>
</dbReference>
<dbReference type="GO" id="GO:0005634">
    <property type="term" value="C:nucleus"/>
    <property type="evidence" value="ECO:0007669"/>
    <property type="project" value="UniProtKB-SubCell"/>
</dbReference>
<evidence type="ECO:0000256" key="4">
    <source>
        <dbReference type="SAM" id="MobiDB-lite"/>
    </source>
</evidence>
<feature type="compositionally biased region" description="Basic and acidic residues" evidence="4">
    <location>
        <begin position="1"/>
        <end position="14"/>
    </location>
</feature>
<reference evidence="5" key="1">
    <citation type="submission" date="2021-03" db="EMBL/GenBank/DDBJ databases">
        <authorList>
            <person name="Tagirdzhanova G."/>
        </authorList>
    </citation>
    <scope>NUCLEOTIDE SEQUENCE</scope>
</reference>
<gene>
    <name evidence="5" type="primary">BCP1</name>
    <name evidence="5" type="ORF">IMSHALPRED_001393</name>
</gene>
<comment type="similarity">
    <text evidence="2 3">Belongs to the BCP1 family.</text>
</comment>
<dbReference type="OrthoDB" id="27543at2759"/>
<keyword evidence="3" id="KW-0813">Transport</keyword>
<keyword evidence="6" id="KW-1185">Reference proteome</keyword>
<keyword evidence="3" id="KW-0539">Nucleus</keyword>
<organism evidence="5 6">
    <name type="scientific">Imshaugia aleurites</name>
    <dbReference type="NCBI Taxonomy" id="172621"/>
    <lineage>
        <taxon>Eukaryota</taxon>
        <taxon>Fungi</taxon>
        <taxon>Dikarya</taxon>
        <taxon>Ascomycota</taxon>
        <taxon>Pezizomycotina</taxon>
        <taxon>Lecanoromycetes</taxon>
        <taxon>OSLEUM clade</taxon>
        <taxon>Lecanoromycetidae</taxon>
        <taxon>Lecanorales</taxon>
        <taxon>Lecanorineae</taxon>
        <taxon>Parmeliaceae</taxon>
        <taxon>Imshaugia</taxon>
    </lineage>
</organism>
<dbReference type="Proteomes" id="UP000664534">
    <property type="component" value="Unassembled WGS sequence"/>
</dbReference>
<evidence type="ECO:0000256" key="1">
    <source>
        <dbReference type="ARBA" id="ARBA00002688"/>
    </source>
</evidence>
<dbReference type="PANTHER" id="PTHR13261:SF0">
    <property type="entry name" value="BRCA2 AND CDKN1A-INTERACTING PROTEIN"/>
    <property type="match status" value="1"/>
</dbReference>
<sequence>MAKRKEIENKRGEEIDSEESSSEESSSDDDTNMLDVEFEWFDPQPEHDFQGLKTLLRQLFDVDAQSFDLSALADLILAQPLLGSTVKVEGNETDPYAFLTVLNLQDHKDKPVIDKVITYIRAQAKVNEALSNLDDLVQNSDKARVGLILTERLVNIPSEVVPPMYKMLLEEISWAIEEKEPYDFTHYIILSKTYREIASALDEEDTPKSKKQKKASKKGNAELFYFHPEDEVLQRHASCFGGYEYLVEAAGSDSKRTFQELGIKPQGHMILIEANKFEAAVKELQEYFSQS</sequence>
<protein>
    <recommendedName>
        <fullName evidence="3">Protein BCP1</fullName>
    </recommendedName>
</protein>
<dbReference type="EMBL" id="CAJPDT010000012">
    <property type="protein sequence ID" value="CAF9913604.1"/>
    <property type="molecule type" value="Genomic_DNA"/>
</dbReference>
<dbReference type="AlphaFoldDB" id="A0A8H3EY88"/>
<feature type="compositionally biased region" description="Acidic residues" evidence="4">
    <location>
        <begin position="15"/>
        <end position="30"/>
    </location>
</feature>
<comment type="subcellular location">
    <subcellularLocation>
        <location evidence="3">Nucleus</location>
    </subcellularLocation>
</comment>
<evidence type="ECO:0000256" key="3">
    <source>
        <dbReference type="PIRNR" id="PIRNR028983"/>
    </source>
</evidence>
<accession>A0A8H3EY88</accession>
<dbReference type="PIRSF" id="PIRSF028983">
    <property type="entry name" value="BCP1"/>
    <property type="match status" value="1"/>
</dbReference>
<evidence type="ECO:0000256" key="2">
    <source>
        <dbReference type="ARBA" id="ARBA00006781"/>
    </source>
</evidence>
<keyword evidence="3" id="KW-0653">Protein transport</keyword>
<evidence type="ECO:0000313" key="5">
    <source>
        <dbReference type="EMBL" id="CAF9913604.1"/>
    </source>
</evidence>